<evidence type="ECO:0000256" key="2">
    <source>
        <dbReference type="ARBA" id="ARBA00022553"/>
    </source>
</evidence>
<dbReference type="GO" id="GO:0006935">
    <property type="term" value="P:chemotaxis"/>
    <property type="evidence" value="ECO:0007669"/>
    <property type="project" value="UniProtKB-KW"/>
</dbReference>
<dbReference type="PROSITE" id="PS50110">
    <property type="entry name" value="RESPONSE_REGULATORY"/>
    <property type="match status" value="1"/>
</dbReference>
<accession>A0A1W6TRH6</accession>
<dbReference type="GO" id="GO:0004673">
    <property type="term" value="F:protein histidine kinase activity"/>
    <property type="evidence" value="ECO:0007669"/>
    <property type="project" value="UniProtKB-EC"/>
</dbReference>
<sequence length="344" mass="38348">MEMNVYNRYYDFFDVSSIGGMKILICDDSAVARKLIARSIVQDTSLHLIEAQDGYEALNILAEQNIDILFLDLTMPIMDGFEVLESLPVSQYPTKIVIISGDVQQEAKQRCLDLGAQAFIAKPLTEEQVLPLYEQLGLHYAFKPSHSVDSKNQGCEELSLLAKFREIANIALGKGAAIMADHLHEFIQLPVPHVGPLSYGELHMTLVDVVGRDSSVAVAQRFVGGGIHGEALVCLRGRDINQIGEKLGYLLEFTPHNEIILNISNLLVSSFLTSLGDQLDKQFSLRQPGIVDTLTPYCEEQGELGELFTIEYTYMAEALDFECEVLFLIDKPSVEIIYEIMELI</sequence>
<keyword evidence="5" id="KW-0808">Transferase</keyword>
<dbReference type="EC" id="2.7.13.3" evidence="5"/>
<evidence type="ECO:0000256" key="1">
    <source>
        <dbReference type="ARBA" id="ARBA00022500"/>
    </source>
</evidence>
<dbReference type="SUPFAM" id="SSF103039">
    <property type="entry name" value="CheC-like"/>
    <property type="match status" value="1"/>
</dbReference>
<organism evidence="5">
    <name type="scientific">Vibrio alginolyticus</name>
    <dbReference type="NCBI Taxonomy" id="663"/>
    <lineage>
        <taxon>Bacteria</taxon>
        <taxon>Pseudomonadati</taxon>
        <taxon>Pseudomonadota</taxon>
        <taxon>Gammaproteobacteria</taxon>
        <taxon>Vibrionales</taxon>
        <taxon>Vibrionaceae</taxon>
        <taxon>Vibrio</taxon>
    </lineage>
</organism>
<proteinExistence type="predicted"/>
<dbReference type="AlphaFoldDB" id="A0A1W6TRH6"/>
<dbReference type="PANTHER" id="PTHR44591:SF24">
    <property type="entry name" value="PROTEIN-GLUTAMATE METHYLESTERASE_PROTEIN-GLUTAMINE GLUTAMINASE 1"/>
    <property type="match status" value="1"/>
</dbReference>
<dbReference type="Gene3D" id="3.40.50.2300">
    <property type="match status" value="1"/>
</dbReference>
<evidence type="ECO:0000313" key="5">
    <source>
        <dbReference type="EMBL" id="ARP18388.1"/>
    </source>
</evidence>
<dbReference type="PANTHER" id="PTHR44591">
    <property type="entry name" value="STRESS RESPONSE REGULATOR PROTEIN 1"/>
    <property type="match status" value="1"/>
</dbReference>
<dbReference type="InterPro" id="IPR011006">
    <property type="entry name" value="CheY-like_superfamily"/>
</dbReference>
<dbReference type="InterPro" id="IPR001789">
    <property type="entry name" value="Sig_transdc_resp-reg_receiver"/>
</dbReference>
<keyword evidence="1" id="KW-0145">Chemotaxis</keyword>
<gene>
    <name evidence="5" type="primary">rcsC_1</name>
    <name evidence="5" type="ORF">K05K4_15520</name>
</gene>
<evidence type="ECO:0000256" key="3">
    <source>
        <dbReference type="PROSITE-ProRule" id="PRU00169"/>
    </source>
</evidence>
<protein>
    <submittedName>
        <fullName evidence="5">Sensor histidine kinase RcsC</fullName>
        <ecNumber evidence="5">2.7.13.3</ecNumber>
    </submittedName>
</protein>
<dbReference type="CDD" id="cd17593">
    <property type="entry name" value="REC_CheC-like"/>
    <property type="match status" value="1"/>
</dbReference>
<dbReference type="SUPFAM" id="SSF52172">
    <property type="entry name" value="CheY-like"/>
    <property type="match status" value="1"/>
</dbReference>
<dbReference type="Gene3D" id="3.40.1550.10">
    <property type="entry name" value="CheC-like"/>
    <property type="match status" value="1"/>
</dbReference>
<reference evidence="5" key="1">
    <citation type="submission" date="2016-10" db="EMBL/GenBank/DDBJ databases">
        <title>The High Quality Genome of Vibrio alginolyticus K01M1.</title>
        <authorList>
            <person name="Wendling C."/>
            <person name="Chibani C.M."/>
            <person name="Hertel R."/>
            <person name="Sproer C."/>
            <person name="Bunk B."/>
            <person name="Overmann J."/>
            <person name="Roth O."/>
            <person name="Liesegang H."/>
        </authorList>
    </citation>
    <scope>NUCLEOTIDE SEQUENCE</scope>
    <source>
        <strain evidence="5">K05K4</strain>
    </source>
</reference>
<feature type="modified residue" description="4-aspartylphosphate" evidence="3">
    <location>
        <position position="72"/>
    </location>
</feature>
<keyword evidence="2 3" id="KW-0597">Phosphoprotein</keyword>
<dbReference type="GO" id="GO:0000160">
    <property type="term" value="P:phosphorelay signal transduction system"/>
    <property type="evidence" value="ECO:0007669"/>
    <property type="project" value="InterPro"/>
</dbReference>
<name>A0A1W6TRH6_VIBAL</name>
<dbReference type="Pfam" id="PF00072">
    <property type="entry name" value="Response_reg"/>
    <property type="match status" value="1"/>
</dbReference>
<evidence type="ECO:0000259" key="4">
    <source>
        <dbReference type="PROSITE" id="PS50110"/>
    </source>
</evidence>
<dbReference type="EMBL" id="CP017902">
    <property type="protein sequence ID" value="ARP18388.1"/>
    <property type="molecule type" value="Genomic_DNA"/>
</dbReference>
<feature type="domain" description="Response regulatory" evidence="4">
    <location>
        <begin position="22"/>
        <end position="137"/>
    </location>
</feature>
<keyword evidence="5" id="KW-0418">Kinase</keyword>
<dbReference type="InterPro" id="IPR050595">
    <property type="entry name" value="Bact_response_regulator"/>
</dbReference>
<dbReference type="SMART" id="SM00448">
    <property type="entry name" value="REC"/>
    <property type="match status" value="1"/>
</dbReference>
<dbReference type="InterPro" id="IPR028976">
    <property type="entry name" value="CheC-like_sf"/>
</dbReference>
<dbReference type="CDD" id="cd17910">
    <property type="entry name" value="CheC_ClassII"/>
    <property type="match status" value="1"/>
</dbReference>